<proteinExistence type="predicted"/>
<reference evidence="1" key="1">
    <citation type="submission" date="2014-12" db="EMBL/GenBank/DDBJ databases">
        <title>Insight into the proteome of Arion vulgaris.</title>
        <authorList>
            <person name="Aradska J."/>
            <person name="Bulat T."/>
            <person name="Smidak R."/>
            <person name="Sarate P."/>
            <person name="Gangsoo J."/>
            <person name="Sialana F."/>
            <person name="Bilban M."/>
            <person name="Lubec G."/>
        </authorList>
    </citation>
    <scope>NUCLEOTIDE SEQUENCE</scope>
    <source>
        <tissue evidence="1">Skin</tissue>
    </source>
</reference>
<dbReference type="AlphaFoldDB" id="A0A0B7AKP3"/>
<gene>
    <name evidence="1" type="primary">ORF124650</name>
</gene>
<accession>A0A0B7AKP3</accession>
<name>A0A0B7AKP3_9EUPU</name>
<dbReference type="EMBL" id="HACG01034302">
    <property type="protein sequence ID" value="CEK81167.1"/>
    <property type="molecule type" value="Transcribed_RNA"/>
</dbReference>
<evidence type="ECO:0000313" key="1">
    <source>
        <dbReference type="EMBL" id="CEK81167.1"/>
    </source>
</evidence>
<organism evidence="1">
    <name type="scientific">Arion vulgaris</name>
    <dbReference type="NCBI Taxonomy" id="1028688"/>
    <lineage>
        <taxon>Eukaryota</taxon>
        <taxon>Metazoa</taxon>
        <taxon>Spiralia</taxon>
        <taxon>Lophotrochozoa</taxon>
        <taxon>Mollusca</taxon>
        <taxon>Gastropoda</taxon>
        <taxon>Heterobranchia</taxon>
        <taxon>Euthyneura</taxon>
        <taxon>Panpulmonata</taxon>
        <taxon>Eupulmonata</taxon>
        <taxon>Stylommatophora</taxon>
        <taxon>Helicina</taxon>
        <taxon>Arionoidea</taxon>
        <taxon>Arionidae</taxon>
        <taxon>Arion</taxon>
    </lineage>
</organism>
<sequence>MYKSYNKSENKEIKHHQCHKTSRLIRQFLFTDTSKSASIFKVKETETRNCQTRTLY</sequence>
<protein>
    <submittedName>
        <fullName evidence="1">Uncharacterized protein</fullName>
    </submittedName>
</protein>